<dbReference type="SUPFAM" id="SSF51120">
    <property type="entry name" value="beta-Roll"/>
    <property type="match status" value="1"/>
</dbReference>
<dbReference type="EMBL" id="JASNJE010000018">
    <property type="protein sequence ID" value="MDK3074281.1"/>
    <property type="molecule type" value="Genomic_DNA"/>
</dbReference>
<dbReference type="Gene3D" id="2.150.10.10">
    <property type="entry name" value="Serralysin-like metalloprotease, C-terminal"/>
    <property type="match status" value="2"/>
</dbReference>
<dbReference type="InterPro" id="IPR018511">
    <property type="entry name" value="Hemolysin-typ_Ca-bd_CS"/>
</dbReference>
<dbReference type="InterPro" id="IPR011049">
    <property type="entry name" value="Serralysin-like_metalloprot_C"/>
</dbReference>
<sequence length="310" mass="31628">MTSETAQTHKITGSADGYIGSIDTTDSGGNANDDQSATIKLAYFAGAVRTGNGNDKITTGNGQTGYVDLVSTAGGNDTIILGSGGAGAVHASRGNDVIQVRDLFYNSEEQAVVVRGGVGTDQLSFAAFSKGVTFSLEGTGTLQEAAKDSGYFSEFGIENLVGSAKADKLTGDTGVNVLTGKGGADRIWGGDRSDTLRGDGGNDFLYGQNGADTLIGGKGADVLNGGKGKDDMRGNQGADVFVFGKQSGTDTVMDFQDGTDTLRLVGHTGGFADLTFANQNGDLKITHDNGVILLDGLAGTVLTTADFDFA</sequence>
<dbReference type="InterPro" id="IPR001343">
    <property type="entry name" value="Hemolysn_Ca-bd"/>
</dbReference>
<dbReference type="PANTHER" id="PTHR38340:SF1">
    <property type="entry name" value="S-LAYER PROTEIN"/>
    <property type="match status" value="1"/>
</dbReference>
<dbReference type="PANTHER" id="PTHR38340">
    <property type="entry name" value="S-LAYER PROTEIN"/>
    <property type="match status" value="1"/>
</dbReference>
<dbReference type="InterPro" id="IPR050557">
    <property type="entry name" value="RTX_toxin/Mannuronan_C5-epim"/>
</dbReference>
<protein>
    <submittedName>
        <fullName evidence="3">Calcium-binding protein</fullName>
    </submittedName>
</protein>
<gene>
    <name evidence="3" type="ORF">QO034_14310</name>
</gene>
<evidence type="ECO:0000313" key="3">
    <source>
        <dbReference type="EMBL" id="MDK3074281.1"/>
    </source>
</evidence>
<organism evidence="3 4">
    <name type="scientific">Sedimentitalea xiamensis</name>
    <dbReference type="NCBI Taxonomy" id="3050037"/>
    <lineage>
        <taxon>Bacteria</taxon>
        <taxon>Pseudomonadati</taxon>
        <taxon>Pseudomonadota</taxon>
        <taxon>Alphaproteobacteria</taxon>
        <taxon>Rhodobacterales</taxon>
        <taxon>Paracoccaceae</taxon>
        <taxon>Sedimentitalea</taxon>
    </lineage>
</organism>
<dbReference type="Proteomes" id="UP001227126">
    <property type="component" value="Unassembled WGS sequence"/>
</dbReference>
<dbReference type="Pfam" id="PF00353">
    <property type="entry name" value="HemolysinCabind"/>
    <property type="match status" value="2"/>
</dbReference>
<evidence type="ECO:0000313" key="4">
    <source>
        <dbReference type="Proteomes" id="UP001227126"/>
    </source>
</evidence>
<dbReference type="PRINTS" id="PR00313">
    <property type="entry name" value="CABNDNGRPT"/>
</dbReference>
<keyword evidence="4" id="KW-1185">Reference proteome</keyword>
<proteinExistence type="predicted"/>
<comment type="subcellular location">
    <subcellularLocation>
        <location evidence="1">Secreted</location>
    </subcellularLocation>
</comment>
<keyword evidence="2" id="KW-0964">Secreted</keyword>
<reference evidence="3 4" key="1">
    <citation type="submission" date="2023-05" db="EMBL/GenBank/DDBJ databases">
        <title>Sedimentitalea sp. nov. JM2-8.</title>
        <authorList>
            <person name="Huang J."/>
        </authorList>
    </citation>
    <scope>NUCLEOTIDE SEQUENCE [LARGE SCALE GENOMIC DNA]</scope>
    <source>
        <strain evidence="3 4">JM2-8</strain>
    </source>
</reference>
<comment type="caution">
    <text evidence="3">The sequence shown here is derived from an EMBL/GenBank/DDBJ whole genome shotgun (WGS) entry which is preliminary data.</text>
</comment>
<evidence type="ECO:0000256" key="2">
    <source>
        <dbReference type="ARBA" id="ARBA00022525"/>
    </source>
</evidence>
<accession>A0ABT7FGK8</accession>
<evidence type="ECO:0000256" key="1">
    <source>
        <dbReference type="ARBA" id="ARBA00004613"/>
    </source>
</evidence>
<dbReference type="PROSITE" id="PS00330">
    <property type="entry name" value="HEMOLYSIN_CALCIUM"/>
    <property type="match status" value="2"/>
</dbReference>
<name>A0ABT7FGK8_9RHOB</name>